<keyword evidence="2" id="KW-1185">Reference proteome</keyword>
<organism evidence="1 2">
    <name type="scientific">Heliobacterium chlorum</name>
    <dbReference type="NCBI Taxonomy" id="2698"/>
    <lineage>
        <taxon>Bacteria</taxon>
        <taxon>Bacillati</taxon>
        <taxon>Bacillota</taxon>
        <taxon>Clostridia</taxon>
        <taxon>Eubacteriales</taxon>
        <taxon>Heliobacteriaceae</taxon>
        <taxon>Heliobacterium</taxon>
    </lineage>
</organism>
<accession>A0ABR7T668</accession>
<dbReference type="RefSeq" id="WP_188041578.1">
    <property type="nucleotide sequence ID" value="NZ_JACVHF010000027.1"/>
</dbReference>
<protein>
    <submittedName>
        <fullName evidence="1">Uracil-DNA glycosylase</fullName>
    </submittedName>
</protein>
<gene>
    <name evidence="1" type="ORF">H1S01_16930</name>
</gene>
<proteinExistence type="predicted"/>
<dbReference type="Proteomes" id="UP000617402">
    <property type="component" value="Unassembled WGS sequence"/>
</dbReference>
<sequence length="63" mass="7289">MDNRKKNPVQCHRCTHYYVTWDPTFPRGCRLLGFKTEKIPSAVVYESCGTPCEGFQPKEPRGK</sequence>
<dbReference type="EMBL" id="JACVHF010000027">
    <property type="protein sequence ID" value="MBC9786151.1"/>
    <property type="molecule type" value="Genomic_DNA"/>
</dbReference>
<reference evidence="1 2" key="1">
    <citation type="submission" date="2020-07" db="EMBL/GenBank/DDBJ databases">
        <title>Draft whole-genome sequence of Heliobacterium chlorum DSM 3682, type strain.</title>
        <authorList>
            <person name="Kyndt J.A."/>
            <person name="Meyer T.E."/>
            <person name="Imhoff J.F."/>
        </authorList>
    </citation>
    <scope>NUCLEOTIDE SEQUENCE [LARGE SCALE GENOMIC DNA]</scope>
    <source>
        <strain evidence="1 2">DSM 3682</strain>
    </source>
</reference>
<comment type="caution">
    <text evidence="1">The sequence shown here is derived from an EMBL/GenBank/DDBJ whole genome shotgun (WGS) entry which is preliminary data.</text>
</comment>
<name>A0ABR7T668_HELCL</name>
<evidence type="ECO:0000313" key="2">
    <source>
        <dbReference type="Proteomes" id="UP000617402"/>
    </source>
</evidence>
<evidence type="ECO:0000313" key="1">
    <source>
        <dbReference type="EMBL" id="MBC9786151.1"/>
    </source>
</evidence>